<accession>A0AAD7CBP5</accession>
<comment type="caution">
    <text evidence="2">The sequence shown here is derived from an EMBL/GenBank/DDBJ whole genome shotgun (WGS) entry which is preliminary data.</text>
</comment>
<reference evidence="2" key="1">
    <citation type="submission" date="2023-03" db="EMBL/GenBank/DDBJ databases">
        <title>Massive genome expansion in bonnet fungi (Mycena s.s.) driven by repeated elements and novel gene families across ecological guilds.</title>
        <authorList>
            <consortium name="Lawrence Berkeley National Laboratory"/>
            <person name="Harder C.B."/>
            <person name="Miyauchi S."/>
            <person name="Viragh M."/>
            <person name="Kuo A."/>
            <person name="Thoen E."/>
            <person name="Andreopoulos B."/>
            <person name="Lu D."/>
            <person name="Skrede I."/>
            <person name="Drula E."/>
            <person name="Henrissat B."/>
            <person name="Morin E."/>
            <person name="Kohler A."/>
            <person name="Barry K."/>
            <person name="LaButti K."/>
            <person name="Morin E."/>
            <person name="Salamov A."/>
            <person name="Lipzen A."/>
            <person name="Mereny Z."/>
            <person name="Hegedus B."/>
            <person name="Baldrian P."/>
            <person name="Stursova M."/>
            <person name="Weitz H."/>
            <person name="Taylor A."/>
            <person name="Grigoriev I.V."/>
            <person name="Nagy L.G."/>
            <person name="Martin F."/>
            <person name="Kauserud H."/>
        </authorList>
    </citation>
    <scope>NUCLEOTIDE SEQUENCE</scope>
    <source>
        <strain evidence="2">9284</strain>
    </source>
</reference>
<organism evidence="2 3">
    <name type="scientific">Roridomyces roridus</name>
    <dbReference type="NCBI Taxonomy" id="1738132"/>
    <lineage>
        <taxon>Eukaryota</taxon>
        <taxon>Fungi</taxon>
        <taxon>Dikarya</taxon>
        <taxon>Basidiomycota</taxon>
        <taxon>Agaricomycotina</taxon>
        <taxon>Agaricomycetes</taxon>
        <taxon>Agaricomycetidae</taxon>
        <taxon>Agaricales</taxon>
        <taxon>Marasmiineae</taxon>
        <taxon>Mycenaceae</taxon>
        <taxon>Roridomyces</taxon>
    </lineage>
</organism>
<dbReference type="Proteomes" id="UP001221142">
    <property type="component" value="Unassembled WGS sequence"/>
</dbReference>
<keyword evidence="3" id="KW-1185">Reference proteome</keyword>
<dbReference type="AlphaFoldDB" id="A0AAD7CBP5"/>
<sequence>MTSRCVSRWSFLFGFSLGPLPSIIPIGCIAIHRSSSVSIADPCRIVLTAQTPRARASVVRVVWMTSVCTGMPM</sequence>
<name>A0AAD7CBP5_9AGAR</name>
<keyword evidence="1" id="KW-0812">Transmembrane</keyword>
<proteinExistence type="predicted"/>
<protein>
    <submittedName>
        <fullName evidence="2">Uncharacterized protein</fullName>
    </submittedName>
</protein>
<dbReference type="EMBL" id="JARKIF010000003">
    <property type="protein sequence ID" value="KAJ7644514.1"/>
    <property type="molecule type" value="Genomic_DNA"/>
</dbReference>
<keyword evidence="1" id="KW-0472">Membrane</keyword>
<feature type="transmembrane region" description="Helical" evidence="1">
    <location>
        <begin position="12"/>
        <end position="32"/>
    </location>
</feature>
<keyword evidence="1" id="KW-1133">Transmembrane helix</keyword>
<evidence type="ECO:0000313" key="3">
    <source>
        <dbReference type="Proteomes" id="UP001221142"/>
    </source>
</evidence>
<gene>
    <name evidence="2" type="ORF">FB45DRAFT_898099</name>
</gene>
<evidence type="ECO:0000256" key="1">
    <source>
        <dbReference type="SAM" id="Phobius"/>
    </source>
</evidence>
<evidence type="ECO:0000313" key="2">
    <source>
        <dbReference type="EMBL" id="KAJ7644514.1"/>
    </source>
</evidence>